<sequence>MLNAQALEGNVLIKNGKEVSGITVVNDPDGMVDLLLKANGATEMKISRRSSFDGVRWEPYSSTKNRVPLIRKGEQDGLKFLYAVFRDRNGNVSEVIPIQCELDRTPPYDLSLILNSGSKYTNDKYGIVSVIVSAEEASELRVSITPFIEKAPWRKYMESFKYRLPPGDGLKKIYVQFRDAVGNESKVIDGEVIVDRTGPSRPSVKINEGERFTKDQQVKLKLSAEGASHVQVRGGNGWEEYATEITHELSANDGLKEVYVRYKDEADNFSTVVKAAVILDTTPPKFAKVVVNKGGRYIESEDQQGLQLMAFGATEMMISNYEDFRDGRWEPFKKYAAWRFLPGDGEKFVYVKFRDPAHNESDVAKTKVILDSQPPEVSGIKIMAEGVVINNKDKKKYLKNDTYTVDLELEAEGAMFMMIANNPAFTGARWEQYKPQKVGWVFEKSEGLKTVYAKFMDRARNVTPVISDEVVIDNTPPMAGKLVINNDATYTNHKDKRVKLNLTVAEGDSMMISNRPTFEEAEWESFVQQKAWTLEGDDDIKTVYVKYKDIAGNVSEVYEDNIILDRQPPQDLMLVLDKGAKVTNHPEKMVQLKIRAKEAVRMKLSNDFNLSGVNWTVYTPVNRYWKLKGDDGNKMVYAQFIDEAGNETEVLKASILLDRRPPLETSMEIVGNKEDYSVSQDVTLKMKAEGAVKMMVADNVEFKEASWEPFKPTKKWYFQGGDGLKIVFAKFMDDVGNVSVPVFDRIGLDTEAPAEGSFMVLTDNGKYCTDIGGRVRLRLSVRNADEMLISNNAKFDGADWQRYSPYVTRYYLDAMEDGEKKVYVKYRDNAGNETEPLVRSVILDRQEPVHESVLINGGEKYITENKPVQLTIYAEGATEMMISNSSQFSGAQDKWERYSTNVTWNLAAGQDGIRRVYVKFRDEAGNVSTVASASIIMDTTPPAPYYVKINKGARVTTTTNVNLSIRAAKDDAEKMMVSNSPNFDDNAYWRPYQHDISWPLTSGAGVKRVYVRFSDEAGNISTFITGTITLGGEN</sequence>
<evidence type="ECO:0000313" key="1">
    <source>
        <dbReference type="EMBL" id="GAA4842114.1"/>
    </source>
</evidence>
<evidence type="ECO:0000313" key="2">
    <source>
        <dbReference type="Proteomes" id="UP001500298"/>
    </source>
</evidence>
<name>A0ABP9DLB4_9BACT</name>
<dbReference type="Proteomes" id="UP001500298">
    <property type="component" value="Unassembled WGS sequence"/>
</dbReference>
<proteinExistence type="predicted"/>
<gene>
    <name evidence="1" type="ORF">GCM10023331_28880</name>
</gene>
<organism evidence="1 2">
    <name type="scientific">Algivirga pacifica</name>
    <dbReference type="NCBI Taxonomy" id="1162670"/>
    <lineage>
        <taxon>Bacteria</taxon>
        <taxon>Pseudomonadati</taxon>
        <taxon>Bacteroidota</taxon>
        <taxon>Cytophagia</taxon>
        <taxon>Cytophagales</taxon>
        <taxon>Flammeovirgaceae</taxon>
        <taxon>Algivirga</taxon>
    </lineage>
</organism>
<dbReference type="EMBL" id="BAABJX010000044">
    <property type="protein sequence ID" value="GAA4842114.1"/>
    <property type="molecule type" value="Genomic_DNA"/>
</dbReference>
<accession>A0ABP9DLB4</accession>
<protein>
    <recommendedName>
        <fullName evidence="3">Ig-like domain-containing protein</fullName>
    </recommendedName>
</protein>
<reference evidence="2" key="1">
    <citation type="journal article" date="2019" name="Int. J. Syst. Evol. Microbiol.">
        <title>The Global Catalogue of Microorganisms (GCM) 10K type strain sequencing project: providing services to taxonomists for standard genome sequencing and annotation.</title>
        <authorList>
            <consortium name="The Broad Institute Genomics Platform"/>
            <consortium name="The Broad Institute Genome Sequencing Center for Infectious Disease"/>
            <person name="Wu L."/>
            <person name="Ma J."/>
        </authorList>
    </citation>
    <scope>NUCLEOTIDE SEQUENCE [LARGE SCALE GENOMIC DNA]</scope>
    <source>
        <strain evidence="2">JCM 18326</strain>
    </source>
</reference>
<comment type="caution">
    <text evidence="1">The sequence shown here is derived from an EMBL/GenBank/DDBJ whole genome shotgun (WGS) entry which is preliminary data.</text>
</comment>
<keyword evidence="2" id="KW-1185">Reference proteome</keyword>
<evidence type="ECO:0008006" key="3">
    <source>
        <dbReference type="Google" id="ProtNLM"/>
    </source>
</evidence>